<keyword evidence="3" id="KW-1185">Reference proteome</keyword>
<organism evidence="2 3">
    <name type="scientific">Phanerochaete sordida</name>
    <dbReference type="NCBI Taxonomy" id="48140"/>
    <lineage>
        <taxon>Eukaryota</taxon>
        <taxon>Fungi</taxon>
        <taxon>Dikarya</taxon>
        <taxon>Basidiomycota</taxon>
        <taxon>Agaricomycotina</taxon>
        <taxon>Agaricomycetes</taxon>
        <taxon>Polyporales</taxon>
        <taxon>Phanerochaetaceae</taxon>
        <taxon>Phanerochaete</taxon>
    </lineage>
</organism>
<evidence type="ECO:0000256" key="1">
    <source>
        <dbReference type="SAM" id="MobiDB-lite"/>
    </source>
</evidence>
<name>A0A9P3GHD4_9APHY</name>
<proteinExistence type="predicted"/>
<feature type="compositionally biased region" description="Basic and acidic residues" evidence="1">
    <location>
        <begin position="57"/>
        <end position="68"/>
    </location>
</feature>
<evidence type="ECO:0000313" key="3">
    <source>
        <dbReference type="Proteomes" id="UP000703269"/>
    </source>
</evidence>
<dbReference type="Proteomes" id="UP000703269">
    <property type="component" value="Unassembled WGS sequence"/>
</dbReference>
<protein>
    <recommendedName>
        <fullName evidence="4">Heterokaryon incompatibility domain-containing protein</fullName>
    </recommendedName>
</protein>
<dbReference type="EMBL" id="BPQB01000034">
    <property type="protein sequence ID" value="GJE93720.1"/>
    <property type="molecule type" value="Genomic_DNA"/>
</dbReference>
<comment type="caution">
    <text evidence="2">The sequence shown here is derived from an EMBL/GenBank/DDBJ whole genome shotgun (WGS) entry which is preliminary data.</text>
</comment>
<evidence type="ECO:0000313" key="2">
    <source>
        <dbReference type="EMBL" id="GJE93720.1"/>
    </source>
</evidence>
<evidence type="ECO:0008006" key="4">
    <source>
        <dbReference type="Google" id="ProtNLM"/>
    </source>
</evidence>
<gene>
    <name evidence="2" type="ORF">PsYK624_098810</name>
</gene>
<accession>A0A9P3GHD4</accession>
<feature type="region of interest" description="Disordered" evidence="1">
    <location>
        <begin position="56"/>
        <end position="83"/>
    </location>
</feature>
<dbReference type="OrthoDB" id="3226657at2759"/>
<sequence length="1466" mass="165940">MSRLIASAVTVAAASAIVYGLVNRSWGKRLESDQPLGGPGPEPFVERVQSSVTLEDETSKHVHFKDSQRAGPSGAQPASQIPQPIAVVQRSADLTETAEHKPLSPGTPTTVTRKFFRKLRFRLLSNGSPIEYPGEDPPWQPGGGRHHDIPQYIEERVVVDEDSPTRQELNRMNVWGMIQLAESALVAEETLFQSTPRPGRQFTLRTSTPTPVPLQRVHVGQGAIPNEWANLACKTLSVSELLDRLNEVMGTTYTMDTPGLENCLCSMREKFRDFGKLYGKLRPWWDQDFRVVLDLMKARKDEVHELRRSAIDRYIRTSKIPPRRLWDLYSNRVVSFPTLPRTTTSSDVGTIPPQVWLVSHSWVPAHARRSVQTEINGCKNHVPVPLGADLDQVRIELLNMGAQYVWIDILCLKLVDGYESGIGELSAGTGRYELDECQLDVPSIGYLFRSNPRPCIIYFNGLGLPLDTSHIALSSPSHWLNRAWTLQETMETWLPGGLTSKFDTMNADILFARLKSVLRSIYRPKEQVALVEDLKSRYCSEELDRIACLAYIFGCRTLPGLTFSYIRPEAVWSLYIKHMSDATRTSIFLQYESYEPFGLWPSWQIYSSGPALPSAYPSNEEMLQLTNETLLSDMSSPGEYLQKGIIVGPCTISLSSGSPYDDGTQGISLHFEGTPEPLSVTIFGIHGCVLPDIPYILLGVGQRWKEHWVILQQVGLLDFGGRTTREVIKWGVFCTRKEDGEMLASHSSVAQPGECQVIYLDSARSSAESAFTQRYQELFEQARQSSKQDKKRSFRLQGANCDPLICDDAPWVMARAHGTTTTIPRFAEQRVSFGSESTSDYFASRNRIMVWGQVKLAAASSVSSTVVPEKDLFRSSGPGRCFTLVPSDVPMQRMHVGNGVVTNDWADLSCKMLSVEELLSRLNEVLGTDYTFEAKHGLHECLTYFLQECCDLGEVYGILRPRWSHDFRDLRSTMACLERDLAELRSYTLQGSYVNNYRLPPRRVWDLRSNRVLPFYCLPRGPDDDLRSIPSKVWCVSHSWVDDREIQYVWTPINARLWPVPIPYGTTLEYVRAELLNMGAEYVWLDVLCLRQRWAENEEHEALRSEEWKSDVPTIGYIYHESQYRPCITYFNGLGLALRTTSATVQSSRHWFNRAWTIQECVPAWLPAGLTGEQLPGGQGFFARVDAVIRSLADINERVLLIEDIRDRYSSKALDKLSGLGYLLGRDTLPLYQLKEEPTMEDLEEAWTQLVKHMHERPRTFIFLLQPSDRPFSPWVSWEKYSNVEHWTCHPSSDRGEDLRLVDRGDLGKPEAAGEYHHLGYATIPCRITGLATRGKRSTSRETVKLSFDPAQNMPDMELTITGRLGVIAPEVPYRLVGIGNPWKEHWIVIEEVASRQIRGMKTIEAIKWGVLRFDENSAALVEEKSLGMPGTSVVYLSAEDAQQKTKHSGRYLGAFTQIWETAHVQ</sequence>
<reference evidence="2 3" key="1">
    <citation type="submission" date="2021-08" db="EMBL/GenBank/DDBJ databases">
        <title>Draft Genome Sequence of Phanerochaete sordida strain YK-624.</title>
        <authorList>
            <person name="Mori T."/>
            <person name="Dohra H."/>
            <person name="Suzuki T."/>
            <person name="Kawagishi H."/>
            <person name="Hirai H."/>
        </authorList>
    </citation>
    <scope>NUCLEOTIDE SEQUENCE [LARGE SCALE GENOMIC DNA]</scope>
    <source>
        <strain evidence="2 3">YK-624</strain>
    </source>
</reference>